<keyword evidence="3" id="KW-0966">Cell projection</keyword>
<feature type="compositionally biased region" description="Low complexity" evidence="1">
    <location>
        <begin position="168"/>
        <end position="179"/>
    </location>
</feature>
<name>A0A4R6ALP6_9RHOB</name>
<dbReference type="InterPro" id="IPR021136">
    <property type="entry name" value="Flagellar_hook_control-like_C"/>
</dbReference>
<accession>A0A4R6ALP6</accession>
<feature type="compositionally biased region" description="Polar residues" evidence="1">
    <location>
        <begin position="383"/>
        <end position="404"/>
    </location>
</feature>
<dbReference type="AlphaFoldDB" id="A0A4R6ALP6"/>
<keyword evidence="3" id="KW-0282">Flagellum</keyword>
<dbReference type="Proteomes" id="UP000294562">
    <property type="component" value="Unassembled WGS sequence"/>
</dbReference>
<keyword evidence="3" id="KW-0969">Cilium</keyword>
<evidence type="ECO:0000256" key="1">
    <source>
        <dbReference type="SAM" id="MobiDB-lite"/>
    </source>
</evidence>
<feature type="compositionally biased region" description="Polar residues" evidence="1">
    <location>
        <begin position="46"/>
        <end position="58"/>
    </location>
</feature>
<feature type="region of interest" description="Disordered" evidence="1">
    <location>
        <begin position="361"/>
        <end position="411"/>
    </location>
</feature>
<feature type="domain" description="Flagellar hook-length control protein-like C-terminal" evidence="2">
    <location>
        <begin position="296"/>
        <end position="365"/>
    </location>
</feature>
<evidence type="ECO:0000313" key="5">
    <source>
        <dbReference type="Proteomes" id="UP000294562"/>
    </source>
</evidence>
<dbReference type="EMBL" id="SMZO01000025">
    <property type="protein sequence ID" value="TDL87018.1"/>
    <property type="molecule type" value="Genomic_DNA"/>
</dbReference>
<feature type="compositionally biased region" description="Polar residues" evidence="1">
    <location>
        <begin position="185"/>
        <end position="195"/>
    </location>
</feature>
<feature type="compositionally biased region" description="Polar residues" evidence="1">
    <location>
        <begin position="361"/>
        <end position="375"/>
    </location>
</feature>
<evidence type="ECO:0000313" key="3">
    <source>
        <dbReference type="EMBL" id="TDL84930.1"/>
    </source>
</evidence>
<dbReference type="InterPro" id="IPR038610">
    <property type="entry name" value="FliK-like_C_sf"/>
</dbReference>
<comment type="caution">
    <text evidence="3">The sequence shown here is derived from an EMBL/GenBank/DDBJ whole genome shotgun (WGS) entry which is preliminary data.</text>
</comment>
<protein>
    <submittedName>
        <fullName evidence="3">Flagellar hook-length control protein FliK</fullName>
    </submittedName>
</protein>
<evidence type="ECO:0000313" key="4">
    <source>
        <dbReference type="EMBL" id="TDL87018.1"/>
    </source>
</evidence>
<dbReference type="EMBL" id="SMZO01000053">
    <property type="protein sequence ID" value="TDL84930.1"/>
    <property type="molecule type" value="Genomic_DNA"/>
</dbReference>
<evidence type="ECO:0000259" key="2">
    <source>
        <dbReference type="Pfam" id="PF02120"/>
    </source>
</evidence>
<dbReference type="Gene3D" id="3.30.750.140">
    <property type="match status" value="1"/>
</dbReference>
<reference evidence="3 5" key="1">
    <citation type="submission" date="2019-03" db="EMBL/GenBank/DDBJ databases">
        <title>Rhodobacteraceae bacterium SM1902, a new member of the family Rhodobacteraceae isolated from Yantai.</title>
        <authorList>
            <person name="Sun Y."/>
        </authorList>
    </citation>
    <scope>NUCLEOTIDE SEQUENCE [LARGE SCALE GENOMIC DNA]</scope>
    <source>
        <strain evidence="3 5">SM1902</strain>
    </source>
</reference>
<dbReference type="CDD" id="cd17470">
    <property type="entry name" value="T3SS_Flik_C"/>
    <property type="match status" value="1"/>
</dbReference>
<dbReference type="Pfam" id="PF02120">
    <property type="entry name" value="Flg_hook"/>
    <property type="match status" value="1"/>
</dbReference>
<keyword evidence="5" id="KW-1185">Reference proteome</keyword>
<proteinExistence type="predicted"/>
<gene>
    <name evidence="4" type="ORF">E2L05_12005</name>
    <name evidence="3" type="ORF">E2L05_16740</name>
</gene>
<dbReference type="RefSeq" id="WP_133343147.1">
    <property type="nucleotide sequence ID" value="NZ_SMZO01000025.1"/>
</dbReference>
<feature type="region of interest" description="Disordered" evidence="1">
    <location>
        <begin position="77"/>
        <end position="237"/>
    </location>
</feature>
<dbReference type="OrthoDB" id="7203912at2"/>
<sequence>MQSEIPQPPMRMAAPHRLDGSQTVKPTVPEPEKPADDADFGLAWLGTNTPSPEGQTPVTMEYAPRTAPPHWANAATVEHSNARPQGDSPAVFGQMTPESGDQVTQLTASAPTAGAHSKNENVPTAEFAAVHKSQLPEKTAAPAVPPPATETATTGARPDANPNAALISQGASPQAASAQDRTLRSGAQNLTPHSASSEELRGNSTPKPEPSARQVTPAVALPQTTAVPAPPEKTSLPGDFEVHDAALEDIEFRHLDNAKSDQIRTEAPKLDTVRSEMGRHASTQIVDAVRQGRDGVIEVSLSPEELGRVKLTLTGNDGQMHVFVQSDRPETQELLRRHIAQLQQDFRDLGYADVSFDFGNSEQRSGQFAENSPEASDSYAETHPNSETKNPASSDASRSRTLATANLDLRL</sequence>
<organism evidence="3 5">
    <name type="scientific">Meridianimarinicoccus aquatilis</name>
    <dbReference type="NCBI Taxonomy" id="2552766"/>
    <lineage>
        <taxon>Bacteria</taxon>
        <taxon>Pseudomonadati</taxon>
        <taxon>Pseudomonadota</taxon>
        <taxon>Alphaproteobacteria</taxon>
        <taxon>Rhodobacterales</taxon>
        <taxon>Paracoccaceae</taxon>
        <taxon>Meridianimarinicoccus</taxon>
    </lineage>
</organism>
<feature type="compositionally biased region" description="Polar residues" evidence="1">
    <location>
        <begin position="96"/>
        <end position="110"/>
    </location>
</feature>
<feature type="region of interest" description="Disordered" evidence="1">
    <location>
        <begin position="1"/>
        <end position="65"/>
    </location>
</feature>